<dbReference type="Proteomes" id="UP000642070">
    <property type="component" value="Unassembled WGS sequence"/>
</dbReference>
<dbReference type="Pfam" id="PF13466">
    <property type="entry name" value="STAS_2"/>
    <property type="match status" value="1"/>
</dbReference>
<dbReference type="EMBL" id="BMPI01000042">
    <property type="protein sequence ID" value="GGM59017.1"/>
    <property type="molecule type" value="Genomic_DNA"/>
</dbReference>
<dbReference type="RefSeq" id="WP_190254364.1">
    <property type="nucleotide sequence ID" value="NZ_BMPI01000042.1"/>
</dbReference>
<feature type="region of interest" description="Disordered" evidence="1">
    <location>
        <begin position="94"/>
        <end position="114"/>
    </location>
</feature>
<dbReference type="InterPro" id="IPR002645">
    <property type="entry name" value="STAS_dom"/>
</dbReference>
<dbReference type="AlphaFoldDB" id="A0A917X1N7"/>
<evidence type="ECO:0000313" key="5">
    <source>
        <dbReference type="Proteomes" id="UP000642070"/>
    </source>
</evidence>
<organism evidence="4 5">
    <name type="scientific">Dactylosporangium sucinum</name>
    <dbReference type="NCBI Taxonomy" id="1424081"/>
    <lineage>
        <taxon>Bacteria</taxon>
        <taxon>Bacillati</taxon>
        <taxon>Actinomycetota</taxon>
        <taxon>Actinomycetes</taxon>
        <taxon>Micromonosporales</taxon>
        <taxon>Micromonosporaceae</taxon>
        <taxon>Dactylosporangium</taxon>
    </lineage>
</organism>
<dbReference type="InterPro" id="IPR052746">
    <property type="entry name" value="MlaB_ABC_Transporter"/>
</dbReference>
<protein>
    <recommendedName>
        <fullName evidence="3">STAS domain-containing protein</fullName>
    </recommendedName>
</protein>
<accession>A0A917X1N7</accession>
<dbReference type="PANTHER" id="PTHR35849:SF2">
    <property type="entry name" value="BLR2341 PROTEIN"/>
    <property type="match status" value="1"/>
</dbReference>
<feature type="transmembrane region" description="Helical" evidence="2">
    <location>
        <begin position="46"/>
        <end position="67"/>
    </location>
</feature>
<gene>
    <name evidence="4" type="ORF">GCM10007977_070680</name>
</gene>
<reference evidence="4" key="2">
    <citation type="submission" date="2020-09" db="EMBL/GenBank/DDBJ databases">
        <authorList>
            <person name="Sun Q."/>
            <person name="Ohkuma M."/>
        </authorList>
    </citation>
    <scope>NUCLEOTIDE SEQUENCE</scope>
    <source>
        <strain evidence="4">JCM 19831</strain>
    </source>
</reference>
<dbReference type="PANTHER" id="PTHR35849">
    <property type="entry name" value="BLR2341 PROTEIN"/>
    <property type="match status" value="1"/>
</dbReference>
<name>A0A917X1N7_9ACTN</name>
<dbReference type="CDD" id="cd07043">
    <property type="entry name" value="STAS_anti-anti-sigma_factors"/>
    <property type="match status" value="1"/>
</dbReference>
<evidence type="ECO:0000256" key="1">
    <source>
        <dbReference type="SAM" id="MobiDB-lite"/>
    </source>
</evidence>
<evidence type="ECO:0000313" key="4">
    <source>
        <dbReference type="EMBL" id="GGM59017.1"/>
    </source>
</evidence>
<feature type="domain" description="STAS" evidence="3">
    <location>
        <begin position="13"/>
        <end position="114"/>
    </location>
</feature>
<dbReference type="InterPro" id="IPR036513">
    <property type="entry name" value="STAS_dom_sf"/>
</dbReference>
<evidence type="ECO:0000256" key="2">
    <source>
        <dbReference type="SAM" id="Phobius"/>
    </source>
</evidence>
<keyword evidence="2" id="KW-0812">Transmembrane</keyword>
<dbReference type="PROSITE" id="PS50801">
    <property type="entry name" value="STAS"/>
    <property type="match status" value="1"/>
</dbReference>
<comment type="caution">
    <text evidence="4">The sequence shown here is derived from an EMBL/GenBank/DDBJ whole genome shotgun (WGS) entry which is preliminary data.</text>
</comment>
<dbReference type="Gene3D" id="3.30.750.24">
    <property type="entry name" value="STAS domain"/>
    <property type="match status" value="1"/>
</dbReference>
<keyword evidence="2" id="KW-1133">Transmembrane helix</keyword>
<dbReference type="SUPFAM" id="SSF52091">
    <property type="entry name" value="SpoIIaa-like"/>
    <property type="match status" value="1"/>
</dbReference>
<reference evidence="4" key="1">
    <citation type="journal article" date="2014" name="Int. J. Syst. Evol. Microbiol.">
        <title>Complete genome sequence of Corynebacterium casei LMG S-19264T (=DSM 44701T), isolated from a smear-ripened cheese.</title>
        <authorList>
            <consortium name="US DOE Joint Genome Institute (JGI-PGF)"/>
            <person name="Walter F."/>
            <person name="Albersmeier A."/>
            <person name="Kalinowski J."/>
            <person name="Ruckert C."/>
        </authorList>
    </citation>
    <scope>NUCLEOTIDE SEQUENCE</scope>
    <source>
        <strain evidence="4">JCM 19831</strain>
    </source>
</reference>
<keyword evidence="2" id="KW-0472">Membrane</keyword>
<proteinExistence type="predicted"/>
<evidence type="ECO:0000259" key="3">
    <source>
        <dbReference type="PROSITE" id="PS50801"/>
    </source>
</evidence>
<sequence length="114" mass="11837">MGLSFEVQRRAAGQIILLLRGELDQETAGTFHQALATALAAFPSDLLLDLSMVTAMGAGGLGVLLAVRRAADQLRCRLALQAASPAVRDELRARGLADDLRPMRPSGGAANGAA</sequence>
<keyword evidence="5" id="KW-1185">Reference proteome</keyword>
<dbReference type="InterPro" id="IPR058548">
    <property type="entry name" value="MlaB-like_STAS"/>
</dbReference>